<name>A0ABM3QZG2_SPIOL</name>
<dbReference type="PANTHER" id="PTHR47718:SF17">
    <property type="entry name" value="PROTEIN FAR1-RELATED SEQUENCE 5-LIKE"/>
    <property type="match status" value="1"/>
</dbReference>
<evidence type="ECO:0000256" key="1">
    <source>
        <dbReference type="SAM" id="MobiDB-lite"/>
    </source>
</evidence>
<protein>
    <submittedName>
        <fullName evidence="4">Protein FAR1-RELATED SEQUENCE 5-like</fullName>
    </submittedName>
</protein>
<evidence type="ECO:0000259" key="2">
    <source>
        <dbReference type="Pfam" id="PF10551"/>
    </source>
</evidence>
<reference evidence="3" key="1">
    <citation type="journal article" date="2021" name="Nat. Commun.">
        <title>Genomic analyses provide insights into spinach domestication and the genetic basis of agronomic traits.</title>
        <authorList>
            <person name="Cai X."/>
            <person name="Sun X."/>
            <person name="Xu C."/>
            <person name="Sun H."/>
            <person name="Wang X."/>
            <person name="Ge C."/>
            <person name="Zhang Z."/>
            <person name="Wang Q."/>
            <person name="Fei Z."/>
            <person name="Jiao C."/>
            <person name="Wang Q."/>
        </authorList>
    </citation>
    <scope>NUCLEOTIDE SEQUENCE [LARGE SCALE GENOMIC DNA]</scope>
    <source>
        <strain evidence="3">cv. Varoflay</strain>
    </source>
</reference>
<dbReference type="Proteomes" id="UP000813463">
    <property type="component" value="Chromosome 6"/>
</dbReference>
<accession>A0ABM3QZG2</accession>
<dbReference type="GeneID" id="130463610"/>
<dbReference type="Pfam" id="PF10551">
    <property type="entry name" value="MULE"/>
    <property type="match status" value="1"/>
</dbReference>
<keyword evidence="3" id="KW-1185">Reference proteome</keyword>
<feature type="compositionally biased region" description="Basic and acidic residues" evidence="1">
    <location>
        <begin position="455"/>
        <end position="478"/>
    </location>
</feature>
<proteinExistence type="predicted"/>
<organism evidence="3 4">
    <name type="scientific">Spinacia oleracea</name>
    <name type="common">Spinach</name>
    <dbReference type="NCBI Taxonomy" id="3562"/>
    <lineage>
        <taxon>Eukaryota</taxon>
        <taxon>Viridiplantae</taxon>
        <taxon>Streptophyta</taxon>
        <taxon>Embryophyta</taxon>
        <taxon>Tracheophyta</taxon>
        <taxon>Spermatophyta</taxon>
        <taxon>Magnoliopsida</taxon>
        <taxon>eudicotyledons</taxon>
        <taxon>Gunneridae</taxon>
        <taxon>Pentapetalae</taxon>
        <taxon>Caryophyllales</taxon>
        <taxon>Chenopodiaceae</taxon>
        <taxon>Chenopodioideae</taxon>
        <taxon>Anserineae</taxon>
        <taxon>Spinacia</taxon>
    </lineage>
</organism>
<evidence type="ECO:0000313" key="4">
    <source>
        <dbReference type="RefSeq" id="XP_056688771.1"/>
    </source>
</evidence>
<dbReference type="PANTHER" id="PTHR47718">
    <property type="entry name" value="OS01G0519700 PROTEIN"/>
    <property type="match status" value="1"/>
</dbReference>
<evidence type="ECO:0000313" key="3">
    <source>
        <dbReference type="Proteomes" id="UP000813463"/>
    </source>
</evidence>
<feature type="region of interest" description="Disordered" evidence="1">
    <location>
        <begin position="455"/>
        <end position="510"/>
    </location>
</feature>
<dbReference type="InterPro" id="IPR018289">
    <property type="entry name" value="MULE_transposase_dom"/>
</dbReference>
<dbReference type="RefSeq" id="XP_056688771.1">
    <property type="nucleotide sequence ID" value="XM_056832793.1"/>
</dbReference>
<gene>
    <name evidence="4" type="primary">LOC130463610</name>
</gene>
<feature type="domain" description="MULE transposase" evidence="2">
    <location>
        <begin position="98"/>
        <end position="192"/>
    </location>
</feature>
<sequence length="510" mass="59152">MSECGLRPMESYRYMSTETGGDDCVGHTMIDHLNNCYKLKMKQIDGKDSQTLVNKLYDIQSIDPEFFFRVRLNAEGKVECLFWRDSMMREDYKIYGDVLVFDTTFRTNKYNLICAPFVGINNHWKNTMFACAFIGDETTEYFVWVFETFLKAMGGKHPLSIFTDQDAAIAAGIEQVFPSSRHRLCLWHLSKNANSRFGLLKSDKNFKNAFYKCLSGCITPNDFEETWKSMINTFKLEKDDWFNRLYGLKEKWCTALSKDFFSAGILSSQRSESTNHAVGFKANKSTTLTEFYSIFQATIKRWRKTEEKDDFDCTRGIPTSELSMSAILKQAANVYTITLFRDFEEEFKLSVASSTMFKGSVGRTVFFEVWIEGITGSRQEVQYKMEDSTVTCTCKNFEESGWEKGEINNFTGWRLYMIRRYYNLILKGHKIAKARKFIEEKFKTDNKAVDEIIKKEEERKEKEEAAKIAEQEKAKAEAQRQTQDEESTNSEITIVLDPDRANTKGKILTT</sequence>
<reference evidence="4" key="2">
    <citation type="submission" date="2025-08" db="UniProtKB">
        <authorList>
            <consortium name="RefSeq"/>
        </authorList>
    </citation>
    <scope>IDENTIFICATION</scope>
    <source>
        <tissue evidence="4">Leaf</tissue>
    </source>
</reference>